<feature type="domain" description="FAS1" evidence="3">
    <location>
        <begin position="21"/>
        <end position="160"/>
    </location>
</feature>
<dbReference type="PANTHER" id="PTHR10900">
    <property type="entry name" value="PERIOSTIN-RELATED"/>
    <property type="match status" value="1"/>
</dbReference>
<name>A0ABY8UJZ4_TETOB</name>
<gene>
    <name evidence="4" type="ORF">OEZ85_005329</name>
</gene>
<dbReference type="InterPro" id="IPR000782">
    <property type="entry name" value="FAS1_domain"/>
</dbReference>
<keyword evidence="5" id="KW-1185">Reference proteome</keyword>
<dbReference type="PROSITE" id="PS50213">
    <property type="entry name" value="FAS1"/>
    <property type="match status" value="1"/>
</dbReference>
<evidence type="ECO:0000256" key="1">
    <source>
        <dbReference type="SAM" id="MobiDB-lite"/>
    </source>
</evidence>
<dbReference type="InterPro" id="IPR050904">
    <property type="entry name" value="Adhesion/Biosynth-related"/>
</dbReference>
<dbReference type="SUPFAM" id="SSF82153">
    <property type="entry name" value="FAS1 domain"/>
    <property type="match status" value="1"/>
</dbReference>
<evidence type="ECO:0000256" key="2">
    <source>
        <dbReference type="SAM" id="SignalP"/>
    </source>
</evidence>
<evidence type="ECO:0000313" key="4">
    <source>
        <dbReference type="EMBL" id="WIA20993.1"/>
    </source>
</evidence>
<feature type="region of interest" description="Disordered" evidence="1">
    <location>
        <begin position="183"/>
        <end position="207"/>
    </location>
</feature>
<dbReference type="Proteomes" id="UP001244341">
    <property type="component" value="Chromosome 12b"/>
</dbReference>
<feature type="chain" id="PRO_5046055439" description="FAS1 domain-containing protein" evidence="2">
    <location>
        <begin position="19"/>
        <end position="269"/>
    </location>
</feature>
<proteinExistence type="predicted"/>
<protein>
    <recommendedName>
        <fullName evidence="3">FAS1 domain-containing protein</fullName>
    </recommendedName>
</protein>
<keyword evidence="2" id="KW-0732">Signal</keyword>
<dbReference type="SMART" id="SM00554">
    <property type="entry name" value="FAS1"/>
    <property type="match status" value="1"/>
</dbReference>
<evidence type="ECO:0000313" key="5">
    <source>
        <dbReference type="Proteomes" id="UP001244341"/>
    </source>
</evidence>
<reference evidence="4 5" key="1">
    <citation type="submission" date="2023-05" db="EMBL/GenBank/DDBJ databases">
        <title>A 100% complete, gapless, phased diploid assembly of the Scenedesmus obliquus UTEX 3031 genome.</title>
        <authorList>
            <person name="Biondi T.C."/>
            <person name="Hanschen E.R."/>
            <person name="Kwon T."/>
            <person name="Eng W."/>
            <person name="Kruse C.P.S."/>
            <person name="Koehler S.I."/>
            <person name="Kunde Y."/>
            <person name="Gleasner C.D."/>
            <person name="You Mak K.T."/>
            <person name="Polle J."/>
            <person name="Hovde B.T."/>
            <person name="Starkenburg S.R."/>
        </authorList>
    </citation>
    <scope>NUCLEOTIDE SEQUENCE [LARGE SCALE GENOMIC DNA]</scope>
    <source>
        <strain evidence="4 5">DOE0152z</strain>
    </source>
</reference>
<feature type="signal peptide" evidence="2">
    <location>
        <begin position="1"/>
        <end position="18"/>
    </location>
</feature>
<dbReference type="PANTHER" id="PTHR10900:SF77">
    <property type="entry name" value="FI19380P1"/>
    <property type="match status" value="1"/>
</dbReference>
<dbReference type="EMBL" id="CP126219">
    <property type="protein sequence ID" value="WIA20993.1"/>
    <property type="molecule type" value="Genomic_DNA"/>
</dbReference>
<evidence type="ECO:0000259" key="3">
    <source>
        <dbReference type="PROSITE" id="PS50213"/>
    </source>
</evidence>
<feature type="compositionally biased region" description="Low complexity" evidence="1">
    <location>
        <begin position="186"/>
        <end position="207"/>
    </location>
</feature>
<organism evidence="4 5">
    <name type="scientific">Tetradesmus obliquus</name>
    <name type="common">Green alga</name>
    <name type="synonym">Acutodesmus obliquus</name>
    <dbReference type="NCBI Taxonomy" id="3088"/>
    <lineage>
        <taxon>Eukaryota</taxon>
        <taxon>Viridiplantae</taxon>
        <taxon>Chlorophyta</taxon>
        <taxon>core chlorophytes</taxon>
        <taxon>Chlorophyceae</taxon>
        <taxon>CS clade</taxon>
        <taxon>Sphaeropleales</taxon>
        <taxon>Scenedesmaceae</taxon>
        <taxon>Tetradesmus</taxon>
    </lineage>
</organism>
<dbReference type="InterPro" id="IPR036378">
    <property type="entry name" value="FAS1_dom_sf"/>
</dbReference>
<sequence length="269" mass="27242">MKLMCAMAVLALLGVAYAQTFASVQDAVAGLPELSMLNQNTNAIALADKLRDPNFVGTLFAPTNAALKPMEEAVGGDLTSLLGDPEQVNDVFSTAVIPTQVLTLADLKDGMSLSTLNGNTVKVTVKQTASGPAYYINKARITRGKIKAGKAIIHEMSSIVVPPEYQDMLDALVPADDSAPVATVDASGTGSATTTTTTSGATTTAGSTTNVKDAVASGTTTTTTTTTEPASRILAANTTTSATTTKSSGSSATMAAALLAVPALLAVLL</sequence>
<accession>A0ABY8UJZ4</accession>
<dbReference type="Pfam" id="PF02469">
    <property type="entry name" value="Fasciclin"/>
    <property type="match status" value="1"/>
</dbReference>
<dbReference type="Gene3D" id="2.30.180.10">
    <property type="entry name" value="FAS1 domain"/>
    <property type="match status" value="1"/>
</dbReference>